<keyword evidence="1" id="KW-1133">Transmembrane helix</keyword>
<sequence length="59" mass="6639">MTVIALTFSHFGGISIMPVILAILGKTEEKLGDPSPALNEKFIEHITQTLTIYYEFRIE</sequence>
<reference evidence="2 3" key="1">
    <citation type="submission" date="2018-05" db="EMBL/GenBank/DDBJ databases">
        <title>Draft genome of Methanospirillum lacunae Ki8-1.</title>
        <authorList>
            <person name="Dueholm M.S."/>
            <person name="Nielsen P.H."/>
            <person name="Bakmann L.F."/>
            <person name="Otzen D.E."/>
        </authorList>
    </citation>
    <scope>NUCLEOTIDE SEQUENCE [LARGE SCALE GENOMIC DNA]</scope>
    <source>
        <strain evidence="2 3">Ki8-1</strain>
    </source>
</reference>
<evidence type="ECO:0000256" key="1">
    <source>
        <dbReference type="SAM" id="Phobius"/>
    </source>
</evidence>
<dbReference type="AlphaFoldDB" id="A0A2V2N530"/>
<feature type="transmembrane region" description="Helical" evidence="1">
    <location>
        <begin position="6"/>
        <end position="25"/>
    </location>
</feature>
<dbReference type="EMBL" id="QGMY01000014">
    <property type="protein sequence ID" value="PWR70373.1"/>
    <property type="molecule type" value="Genomic_DNA"/>
</dbReference>
<dbReference type="Proteomes" id="UP000245657">
    <property type="component" value="Unassembled WGS sequence"/>
</dbReference>
<keyword evidence="1" id="KW-0812">Transmembrane</keyword>
<evidence type="ECO:0000313" key="3">
    <source>
        <dbReference type="Proteomes" id="UP000245657"/>
    </source>
</evidence>
<organism evidence="2 3">
    <name type="scientific">Methanospirillum lacunae</name>
    <dbReference type="NCBI Taxonomy" id="668570"/>
    <lineage>
        <taxon>Archaea</taxon>
        <taxon>Methanobacteriati</taxon>
        <taxon>Methanobacteriota</taxon>
        <taxon>Stenosarchaea group</taxon>
        <taxon>Methanomicrobia</taxon>
        <taxon>Methanomicrobiales</taxon>
        <taxon>Methanospirillaceae</taxon>
        <taxon>Methanospirillum</taxon>
    </lineage>
</organism>
<comment type="caution">
    <text evidence="2">The sequence shown here is derived from an EMBL/GenBank/DDBJ whole genome shotgun (WGS) entry which is preliminary data.</text>
</comment>
<evidence type="ECO:0000313" key="2">
    <source>
        <dbReference type="EMBL" id="PWR70373.1"/>
    </source>
</evidence>
<keyword evidence="1" id="KW-0472">Membrane</keyword>
<name>A0A2V2N530_9EURY</name>
<proteinExistence type="predicted"/>
<keyword evidence="3" id="KW-1185">Reference proteome</keyword>
<accession>A0A2V2N530</accession>
<protein>
    <submittedName>
        <fullName evidence="2">Uncharacterized protein</fullName>
    </submittedName>
</protein>
<gene>
    <name evidence="2" type="ORF">DK846_14940</name>
</gene>